<dbReference type="Proteomes" id="UP000176614">
    <property type="component" value="Unassembled WGS sequence"/>
</dbReference>
<protein>
    <recommendedName>
        <fullName evidence="1">50S ribosomal protein L21</fullName>
    </recommendedName>
</protein>
<dbReference type="InterPro" id="IPR036164">
    <property type="entry name" value="bL21-like_sf"/>
</dbReference>
<dbReference type="EMBL" id="MEVT01000004">
    <property type="protein sequence ID" value="OGC63727.1"/>
    <property type="molecule type" value="Genomic_DNA"/>
</dbReference>
<evidence type="ECO:0000313" key="3">
    <source>
        <dbReference type="Proteomes" id="UP000176614"/>
    </source>
</evidence>
<dbReference type="GO" id="GO:0005840">
    <property type="term" value="C:ribosome"/>
    <property type="evidence" value="ECO:0007669"/>
    <property type="project" value="InterPro"/>
</dbReference>
<dbReference type="GO" id="GO:0005737">
    <property type="term" value="C:cytoplasm"/>
    <property type="evidence" value="ECO:0007669"/>
    <property type="project" value="UniProtKB-ARBA"/>
</dbReference>
<sequence>MAFAIVKIGNIQVLAEEGDVFKMIKQDEPLKTEVLLYSDGQSTKIGEPVLKDVKAKVSIVEEGFEKTRIGRFKAKSRYRRIKGHKQPIMMVKVEKIGKAEKEVKEESVVVAKAKPAKKKAPVKKAAAKKEAK</sequence>
<organism evidence="2 3">
    <name type="scientific">candidate division WWE3 bacterium RIFOXYA2_FULL_46_9</name>
    <dbReference type="NCBI Taxonomy" id="1802636"/>
    <lineage>
        <taxon>Bacteria</taxon>
        <taxon>Katanobacteria</taxon>
    </lineage>
</organism>
<dbReference type="AlphaFoldDB" id="A0A1F4W2T7"/>
<dbReference type="InterPro" id="IPR028909">
    <property type="entry name" value="bL21-like"/>
</dbReference>
<dbReference type="SUPFAM" id="SSF141091">
    <property type="entry name" value="L21p-like"/>
    <property type="match status" value="1"/>
</dbReference>
<proteinExistence type="predicted"/>
<name>A0A1F4W2T7_UNCKA</name>
<gene>
    <name evidence="2" type="ORF">A2264_05125</name>
</gene>
<evidence type="ECO:0000256" key="1">
    <source>
        <dbReference type="ARBA" id="ARBA00035483"/>
    </source>
</evidence>
<comment type="caution">
    <text evidence="2">The sequence shown here is derived from an EMBL/GenBank/DDBJ whole genome shotgun (WGS) entry which is preliminary data.</text>
</comment>
<dbReference type="Pfam" id="PF00829">
    <property type="entry name" value="Ribosomal_L21p"/>
    <property type="match status" value="1"/>
</dbReference>
<reference evidence="2 3" key="1">
    <citation type="journal article" date="2016" name="Nat. Commun.">
        <title>Thousands of microbial genomes shed light on interconnected biogeochemical processes in an aquifer system.</title>
        <authorList>
            <person name="Anantharaman K."/>
            <person name="Brown C.T."/>
            <person name="Hug L.A."/>
            <person name="Sharon I."/>
            <person name="Castelle C.J."/>
            <person name="Probst A.J."/>
            <person name="Thomas B.C."/>
            <person name="Singh A."/>
            <person name="Wilkins M.J."/>
            <person name="Karaoz U."/>
            <person name="Brodie E.L."/>
            <person name="Williams K.H."/>
            <person name="Hubbard S.S."/>
            <person name="Banfield J.F."/>
        </authorList>
    </citation>
    <scope>NUCLEOTIDE SEQUENCE [LARGE SCALE GENOMIC DNA]</scope>
</reference>
<evidence type="ECO:0000313" key="2">
    <source>
        <dbReference type="EMBL" id="OGC63727.1"/>
    </source>
</evidence>
<accession>A0A1F4W2T7</accession>